<proteinExistence type="predicted"/>
<organism evidence="1 2">
    <name type="scientific">Halopseudomonas pachastrellae</name>
    <dbReference type="NCBI Taxonomy" id="254161"/>
    <lineage>
        <taxon>Bacteria</taxon>
        <taxon>Pseudomonadati</taxon>
        <taxon>Pseudomonadota</taxon>
        <taxon>Gammaproteobacteria</taxon>
        <taxon>Pseudomonadales</taxon>
        <taxon>Pseudomonadaceae</taxon>
        <taxon>Halopseudomonas</taxon>
    </lineage>
</organism>
<dbReference type="OrthoDB" id="5500342at2"/>
<evidence type="ECO:0000313" key="2">
    <source>
        <dbReference type="Proteomes" id="UP000242847"/>
    </source>
</evidence>
<dbReference type="InterPro" id="IPR046149">
    <property type="entry name" value="DUF6151"/>
</dbReference>
<evidence type="ECO:0000313" key="1">
    <source>
        <dbReference type="EMBL" id="ONM44462.1"/>
    </source>
</evidence>
<dbReference type="Pfam" id="PF19648">
    <property type="entry name" value="DUF6151"/>
    <property type="match status" value="1"/>
</dbReference>
<sequence>MDNLALACRCGTISGRAIKVYPHHGTRVVCYCKDCQAFAQALGVAETTLDAYGGTDIYQLPAARVQIHRGQEQVRCLRLSEKGLYRWYAGCCNTPIANTLAPRMPLIGLIHTFISDPGAEGKTGPIRARVNLGGATGEIPRELVRSAPAKGYVRKLLFKILQWKLTGQSRPNPFFTGNQPICTPEIHAQSGGEH</sequence>
<dbReference type="RefSeq" id="WP_083726348.1">
    <property type="nucleotide sequence ID" value="NZ_FOUD01000021.1"/>
</dbReference>
<evidence type="ECO:0008006" key="3">
    <source>
        <dbReference type="Google" id="ProtNLM"/>
    </source>
</evidence>
<dbReference type="EMBL" id="MUBC01000013">
    <property type="protein sequence ID" value="ONM44462.1"/>
    <property type="molecule type" value="Genomic_DNA"/>
</dbReference>
<reference evidence="1 2" key="1">
    <citation type="submission" date="2017-01" db="EMBL/GenBank/DDBJ databases">
        <title>Draft genome sequence of Pseudomonas pachastrellae type strain CCUG 46540T from a deep sea.</title>
        <authorList>
            <person name="Gomila M."/>
            <person name="Mulet M."/>
            <person name="Lalucat J."/>
            <person name="Garcia-Valdes E."/>
        </authorList>
    </citation>
    <scope>NUCLEOTIDE SEQUENCE [LARGE SCALE GENOMIC DNA]</scope>
    <source>
        <strain evidence="1 2">CCUG 46540</strain>
    </source>
</reference>
<dbReference type="AlphaFoldDB" id="A0A1S8DIK3"/>
<dbReference type="Gene3D" id="2.170.150.70">
    <property type="match status" value="1"/>
</dbReference>
<keyword evidence="2" id="KW-1185">Reference proteome</keyword>
<protein>
    <recommendedName>
        <fullName evidence="3">CENP-V/GFA domain-containing protein</fullName>
    </recommendedName>
</protein>
<dbReference type="STRING" id="254161.SAMN05216256_12123"/>
<name>A0A1S8DIK3_9GAMM</name>
<dbReference type="Proteomes" id="UP000242847">
    <property type="component" value="Unassembled WGS sequence"/>
</dbReference>
<gene>
    <name evidence="1" type="ORF">BXT89_07705</name>
</gene>
<comment type="caution">
    <text evidence="1">The sequence shown here is derived from an EMBL/GenBank/DDBJ whole genome shotgun (WGS) entry which is preliminary data.</text>
</comment>
<accession>A0A1S8DIK3</accession>